<dbReference type="PROSITE" id="PS00041">
    <property type="entry name" value="HTH_ARAC_FAMILY_1"/>
    <property type="match status" value="1"/>
</dbReference>
<dbReference type="Proteomes" id="UP000218505">
    <property type="component" value="Chromosome"/>
</dbReference>
<keyword evidence="2" id="KW-0238">DNA-binding</keyword>
<dbReference type="KEGG" id="apre:CNX65_21620"/>
<name>A0A290Z998_9PSEU</name>
<dbReference type="InterPro" id="IPR018062">
    <property type="entry name" value="HTH_AraC-typ_CS"/>
</dbReference>
<evidence type="ECO:0000313" key="7">
    <source>
        <dbReference type="Proteomes" id="UP000218505"/>
    </source>
</evidence>
<evidence type="ECO:0000256" key="2">
    <source>
        <dbReference type="ARBA" id="ARBA00023125"/>
    </source>
</evidence>
<keyword evidence="1" id="KW-0805">Transcription regulation</keyword>
<keyword evidence="7" id="KW-1185">Reference proteome</keyword>
<keyword evidence="3" id="KW-0804">Transcription</keyword>
<dbReference type="RefSeq" id="WP_096495397.1">
    <property type="nucleotide sequence ID" value="NZ_CP023445.1"/>
</dbReference>
<dbReference type="PANTHER" id="PTHR46796">
    <property type="entry name" value="HTH-TYPE TRANSCRIPTIONAL ACTIVATOR RHAS-RELATED"/>
    <property type="match status" value="1"/>
</dbReference>
<dbReference type="AlphaFoldDB" id="A0A290Z998"/>
<evidence type="ECO:0000256" key="4">
    <source>
        <dbReference type="SAM" id="MobiDB-lite"/>
    </source>
</evidence>
<dbReference type="EMBL" id="CP023445">
    <property type="protein sequence ID" value="ATE55566.1"/>
    <property type="molecule type" value="Genomic_DNA"/>
</dbReference>
<dbReference type="PANTHER" id="PTHR46796:SF12">
    <property type="entry name" value="HTH-TYPE DNA-BINDING TRANSCRIPTIONAL ACTIVATOR EUTR"/>
    <property type="match status" value="1"/>
</dbReference>
<evidence type="ECO:0000313" key="6">
    <source>
        <dbReference type="EMBL" id="ATE55566.1"/>
    </source>
</evidence>
<dbReference type="SMART" id="SM00342">
    <property type="entry name" value="HTH_ARAC"/>
    <property type="match status" value="1"/>
</dbReference>
<evidence type="ECO:0000256" key="3">
    <source>
        <dbReference type="ARBA" id="ARBA00023163"/>
    </source>
</evidence>
<sequence>MEAGHGRAEGSREDGGDGGQVVFDSTDLETTEEFLIKHYAPLRIGSSTGRSGARITRVAGGAVSADEVALTFDMNYSVEPLGKICLCDIRTGVIDRHRAEDWREAGTFGPGDLFSFAQPDRPYQGRARQAGYSITMLDPALLNQVVGGEEQVRLLDHRPVDAVAAATLRKVIDHVRDDVLAAPGATASPLLVGAATRYLAAAVLDAFPTTAPIGPSAADRRDAHPRTVRRAVAFIEANAERDLSAAEIAAAAHVTPRAIQLAFRKHLGTTPTAYLRRVRLDGARAQLAAAEPGSTTVTEVALRWGYSRPGVFSTHYREAHGEPPSRTLRGR</sequence>
<feature type="compositionally biased region" description="Basic and acidic residues" evidence="4">
    <location>
        <begin position="1"/>
        <end position="15"/>
    </location>
</feature>
<dbReference type="Pfam" id="PF12833">
    <property type="entry name" value="HTH_18"/>
    <property type="match status" value="1"/>
</dbReference>
<feature type="domain" description="HTH araC/xylS-type" evidence="5">
    <location>
        <begin position="229"/>
        <end position="330"/>
    </location>
</feature>
<dbReference type="SUPFAM" id="SSF46689">
    <property type="entry name" value="Homeodomain-like"/>
    <property type="match status" value="2"/>
</dbReference>
<evidence type="ECO:0000259" key="5">
    <source>
        <dbReference type="PROSITE" id="PS01124"/>
    </source>
</evidence>
<dbReference type="GO" id="GO:0043565">
    <property type="term" value="F:sequence-specific DNA binding"/>
    <property type="evidence" value="ECO:0007669"/>
    <property type="project" value="InterPro"/>
</dbReference>
<feature type="region of interest" description="Disordered" evidence="4">
    <location>
        <begin position="1"/>
        <end position="23"/>
    </location>
</feature>
<gene>
    <name evidence="6" type="ORF">CNX65_21620</name>
</gene>
<dbReference type="InterPro" id="IPR009057">
    <property type="entry name" value="Homeodomain-like_sf"/>
</dbReference>
<dbReference type="InterPro" id="IPR050204">
    <property type="entry name" value="AraC_XylS_family_regulators"/>
</dbReference>
<accession>A0A290Z998</accession>
<reference evidence="6" key="1">
    <citation type="submission" date="2017-09" db="EMBL/GenBank/DDBJ databases">
        <title>Complete Genome Sequence of ansamitocin-producing Bacterium Actinosynnema pretiosum X47.</title>
        <authorList>
            <person name="Cao G."/>
            <person name="Zong G."/>
            <person name="Zhong C."/>
            <person name="Fu J."/>
        </authorList>
    </citation>
    <scope>NUCLEOTIDE SEQUENCE [LARGE SCALE GENOMIC DNA]</scope>
    <source>
        <strain evidence="6">X47</strain>
    </source>
</reference>
<dbReference type="Gene3D" id="1.10.10.60">
    <property type="entry name" value="Homeodomain-like"/>
    <property type="match status" value="1"/>
</dbReference>
<organism evidence="6 7">
    <name type="scientific">Actinosynnema pretiosum</name>
    <dbReference type="NCBI Taxonomy" id="42197"/>
    <lineage>
        <taxon>Bacteria</taxon>
        <taxon>Bacillati</taxon>
        <taxon>Actinomycetota</taxon>
        <taxon>Actinomycetes</taxon>
        <taxon>Pseudonocardiales</taxon>
        <taxon>Pseudonocardiaceae</taxon>
        <taxon>Actinosynnema</taxon>
    </lineage>
</organism>
<evidence type="ECO:0000256" key="1">
    <source>
        <dbReference type="ARBA" id="ARBA00023015"/>
    </source>
</evidence>
<dbReference type="PROSITE" id="PS01124">
    <property type="entry name" value="HTH_ARAC_FAMILY_2"/>
    <property type="match status" value="1"/>
</dbReference>
<dbReference type="InterPro" id="IPR018060">
    <property type="entry name" value="HTH_AraC"/>
</dbReference>
<protein>
    <submittedName>
        <fullName evidence="6">AraC family transcriptional regulator</fullName>
    </submittedName>
</protein>
<dbReference type="GO" id="GO:0003700">
    <property type="term" value="F:DNA-binding transcription factor activity"/>
    <property type="evidence" value="ECO:0007669"/>
    <property type="project" value="InterPro"/>
</dbReference>
<proteinExistence type="predicted"/>